<evidence type="ECO:0000313" key="6">
    <source>
        <dbReference type="Proteomes" id="UP000659654"/>
    </source>
</evidence>
<dbReference type="EMBL" id="GQ272491">
    <property type="protein sequence ID" value="ADG86239.1"/>
    <property type="molecule type" value="mRNA"/>
</dbReference>
<dbReference type="InterPro" id="IPR018244">
    <property type="entry name" value="Allrgn_V5/Tpx1_CS"/>
</dbReference>
<dbReference type="PROSITE" id="PS01009">
    <property type="entry name" value="CRISP_1"/>
    <property type="match status" value="1"/>
</dbReference>
<dbReference type="InterPro" id="IPR001283">
    <property type="entry name" value="CRISP-related"/>
</dbReference>
<feature type="domain" description="SCP" evidence="2">
    <location>
        <begin position="23"/>
        <end position="176"/>
    </location>
</feature>
<evidence type="ECO:0000313" key="7">
    <source>
        <dbReference type="WBParaSite" id="BXY_1378300.1"/>
    </source>
</evidence>
<dbReference type="OrthoDB" id="5874910at2759"/>
<dbReference type="Gene3D" id="3.40.33.10">
    <property type="entry name" value="CAP"/>
    <property type="match status" value="1"/>
</dbReference>
<evidence type="ECO:0000313" key="5">
    <source>
        <dbReference type="EMBL" id="CAD5233911.1"/>
    </source>
</evidence>
<gene>
    <name evidence="3" type="primary">vap3</name>
    <name evidence="4" type="synonym">VAP-3</name>
    <name evidence="5" type="ORF">BXYJ_LOCUS14002</name>
</gene>
<dbReference type="eggNOG" id="KOG3017">
    <property type="taxonomic scope" value="Eukaryota"/>
</dbReference>
<reference evidence="4" key="1">
    <citation type="submission" date="2010-01" db="EMBL/GenBank/DDBJ databases">
        <title>Cloning and characterization of three allergen-like protein genes from the pine wood nematode Bursaphelenchus xylophilus.</title>
        <authorList>
            <person name="Lin S."/>
            <person name="Jian H."/>
        </authorList>
    </citation>
    <scope>NUCLEOTIDE SEQUENCE</scope>
</reference>
<dbReference type="InterPro" id="IPR002413">
    <property type="entry name" value="V5_allergen-like"/>
</dbReference>
<dbReference type="SMR" id="E0WW94"/>
<dbReference type="WBParaSite" id="BXY_1378300.1">
    <property type="protein sequence ID" value="BXY_1378300.1"/>
    <property type="gene ID" value="BXY_1378300"/>
</dbReference>
<keyword evidence="6" id="KW-1185">Reference proteome</keyword>
<feature type="signal peptide" evidence="1">
    <location>
        <begin position="1"/>
        <end position="18"/>
    </location>
</feature>
<dbReference type="InterPro" id="IPR035940">
    <property type="entry name" value="CAP_sf"/>
</dbReference>
<feature type="chain" id="PRO_5009953310" evidence="1">
    <location>
        <begin position="19"/>
        <end position="203"/>
    </location>
</feature>
<organism evidence="3">
    <name type="scientific">Bursaphelenchus xylophilus</name>
    <name type="common">Pinewood nematode worm</name>
    <name type="synonym">Aphelenchoides xylophilus</name>
    <dbReference type="NCBI Taxonomy" id="6326"/>
    <lineage>
        <taxon>Eukaryota</taxon>
        <taxon>Metazoa</taxon>
        <taxon>Ecdysozoa</taxon>
        <taxon>Nematoda</taxon>
        <taxon>Chromadorea</taxon>
        <taxon>Rhabditida</taxon>
        <taxon>Tylenchina</taxon>
        <taxon>Tylenchomorpha</taxon>
        <taxon>Aphelenchoidea</taxon>
        <taxon>Aphelenchoididae</taxon>
        <taxon>Bursaphelenchus</taxon>
    </lineage>
</organism>
<evidence type="ECO:0000313" key="3">
    <source>
        <dbReference type="EMBL" id="ADG86239.1"/>
    </source>
</evidence>
<proteinExistence type="evidence at transcript level"/>
<dbReference type="Proteomes" id="UP000582659">
    <property type="component" value="Unassembled WGS sequence"/>
</dbReference>
<evidence type="ECO:0000313" key="4">
    <source>
        <dbReference type="EMBL" id="ADV57663.1"/>
    </source>
</evidence>
<accession>E0WW94</accession>
<dbReference type="EMBL" id="GU451057">
    <property type="protein sequence ID" value="ADV57663.1"/>
    <property type="molecule type" value="Genomic_DNA"/>
</dbReference>
<sequence>MFRVLLTTSVLASIVAEARLSDDEKQIFVDNHNRLRRQLANGETNSKNGPMPQGANINEVTWDDDLEASAVEWAEACAYHHPSDAPYGQNLAAQWPHTNNYLTRVEKWYNESSKYSGNPHLEYSSGIGHFTQVVWADTNKIGCAVQDCSNGLSQGLGDDNWTFTVCNYDPAGNVDGEDIYQTGDPCSQCEEEEGCNDSLCSAE</sequence>
<dbReference type="AlphaFoldDB" id="E0WW94"/>
<evidence type="ECO:0000259" key="2">
    <source>
        <dbReference type="SMART" id="SM00198"/>
    </source>
</evidence>
<dbReference type="PRINTS" id="PR00838">
    <property type="entry name" value="V5ALLERGEN"/>
</dbReference>
<dbReference type="InterPro" id="IPR014044">
    <property type="entry name" value="CAP_dom"/>
</dbReference>
<name>E0WW94_BURXY</name>
<dbReference type="CDD" id="cd05380">
    <property type="entry name" value="CAP_euk"/>
    <property type="match status" value="1"/>
</dbReference>
<protein>
    <submittedName>
        <fullName evidence="5">(pine wood nematode) hypothetical protein</fullName>
    </submittedName>
    <submittedName>
        <fullName evidence="4 7">Venom allergen-like protein 3</fullName>
    </submittedName>
    <submittedName>
        <fullName evidence="3">Venom allergen-like protein VAP3</fullName>
    </submittedName>
</protein>
<dbReference type="EMBL" id="CAJFCV020000006">
    <property type="protein sequence ID" value="CAG9129370.1"/>
    <property type="molecule type" value="Genomic_DNA"/>
</dbReference>
<dbReference type="EMBL" id="CAJFDI010000006">
    <property type="protein sequence ID" value="CAD5233911.1"/>
    <property type="molecule type" value="Genomic_DNA"/>
</dbReference>
<dbReference type="SUPFAM" id="SSF55797">
    <property type="entry name" value="PR-1-like"/>
    <property type="match status" value="1"/>
</dbReference>
<dbReference type="PANTHER" id="PTHR10334">
    <property type="entry name" value="CYSTEINE-RICH SECRETORY PROTEIN-RELATED"/>
    <property type="match status" value="1"/>
</dbReference>
<dbReference type="GO" id="GO:0005576">
    <property type="term" value="C:extracellular region"/>
    <property type="evidence" value="ECO:0007669"/>
    <property type="project" value="InterPro"/>
</dbReference>
<dbReference type="Pfam" id="PF00188">
    <property type="entry name" value="CAP"/>
    <property type="match status" value="1"/>
</dbReference>
<keyword evidence="1" id="KW-0732">Signal</keyword>
<evidence type="ECO:0000256" key="1">
    <source>
        <dbReference type="SAM" id="SignalP"/>
    </source>
</evidence>
<reference evidence="7" key="3">
    <citation type="submission" date="2016-11" db="UniProtKB">
        <authorList>
            <consortium name="WormBaseParasite"/>
        </authorList>
    </citation>
    <scope>IDENTIFICATION</scope>
</reference>
<dbReference type="Proteomes" id="UP000095284">
    <property type="component" value="Unplaced"/>
</dbReference>
<dbReference type="Proteomes" id="UP000659654">
    <property type="component" value="Unassembled WGS sequence"/>
</dbReference>
<dbReference type="SMART" id="SM00198">
    <property type="entry name" value="SCP"/>
    <property type="match status" value="1"/>
</dbReference>
<reference evidence="3" key="2">
    <citation type="journal article" date="2011" name="Exp. Parasitol.">
        <title>Cloning and characterization of a venom allergen-like protein gene cluster from the pinewood nematode Bursaphelenchus xylophilus.</title>
        <authorList>
            <person name="Lin S."/>
            <person name="Jian H."/>
            <person name="Zhao H."/>
            <person name="Yang D."/>
            <person name="Liu Q."/>
        </authorList>
    </citation>
    <scope>NUCLEOTIDE SEQUENCE</scope>
</reference>
<dbReference type="PRINTS" id="PR00837">
    <property type="entry name" value="V5TPXLIKE"/>
</dbReference>
<reference evidence="5" key="4">
    <citation type="submission" date="2020-09" db="EMBL/GenBank/DDBJ databases">
        <authorList>
            <person name="Kikuchi T."/>
        </authorList>
    </citation>
    <scope>NUCLEOTIDE SEQUENCE</scope>
    <source>
        <strain evidence="5">Ka4C1</strain>
    </source>
</reference>